<feature type="compositionally biased region" description="Polar residues" evidence="7">
    <location>
        <begin position="1130"/>
        <end position="1139"/>
    </location>
</feature>
<dbReference type="InParanoid" id="E2B9H7"/>
<dbReference type="InterPro" id="IPR056169">
    <property type="entry name" value="HB_ELP1"/>
</dbReference>
<dbReference type="GO" id="GO:0005634">
    <property type="term" value="C:nucleus"/>
    <property type="evidence" value="ECO:0007669"/>
    <property type="project" value="UniProtKB-SubCell"/>
</dbReference>
<dbReference type="EMBL" id="GL446527">
    <property type="protein sequence ID" value="EFN87660.1"/>
    <property type="molecule type" value="Genomic_DNA"/>
</dbReference>
<sequence length="1266" mass="144293">MKNLVVYRQYRKSLTVLEDIEQGSCEFSNVCSWKCTVNPVNEDLYILLGTRLFIVPVYDKHDINVHDVTYKDSKVVGFEYSAARQQLYCAYDNGDIAKLDVTSKYPEYFDYEIVASYNGLKCMALSPDHEIMTVVTGNGILITIISNHFLVISQVDLHSSDFGKKQFITVGWGKKDTQFHGSEGKAAAKAKPEQICANESDDGIPKISWRGDGALFAVSFLHAATKIRQFKIFDREGTLQYTSEPTNGLEECLAWKPSGSLIAVSQRLNNKLIIALFEKNGLKHREFSLPFETKEVTVKDLFWSPDSQVLAVTCEESDTKNTILQLWTENNYHCRGKTVDDKAVVGVIDGKKILITSFKEKVIPPPMAHQYLQVKEAVNAIIFAPDVTDKKSWINSNIFCTVSCNDNLTFFRQDADSPATYKVFKTYNLRDAQDSDNDMLKKIDTCSVYTMHHFLWHSEDIMLCSKGTFLCILSLADMNSEEEHITVQSTYIVDDPIEHIIPSPDASAAYVITNKSVLIYTIGIGLVPTNIKWTVPCCHVEAIKIGSKHFIIGLSHFYRFLIDGNEVCNNIISFYVHSEFLLLTTLQNTLICIPLNERGMKQLRKFDLTIKPWKHTDMPSFADINIGRVESGSEIITAVSRDSKTILQMPRGNLECINPRPLLLRILGFHLDDCDYRTAIDFVKKHHINPNLIYDYNPQLFMNNAEKFVEDNGQSSWLCRFLSELQDEDVSVTLYASCYQDRIMRSNAMSRSNEPSVETKVDKICRRLRDVMEKRDDASDLIQPILLSLMKNKQGVGLQLALGKLKEVIATEDSVMIESAFACLQFATNMRVMYDTALGMYECELAMFIASKSQMDPKEYIPFLRALSKLEENFMKYSIDMHLHLYDSALVHLSKVPGKFEECLSLIRDHKLHAKAIQLFEQGSAEYKKIAEVFGEHLLSKKMYSEAAIMFCRSEDFQKALDAHKSAGNWQDCIIMSTKLNLSPADSHELYREIVERLKADRKYQEAAEVLRYYLNDAEEAVALLCEGRCWKHAIRIAHDVRRLDLNDTHILPEVKEHAEHTMTQLHKATENFVRYKSRLSTVRAEMSARQTSATNELMCHDEPTPIREVTDFLSDASSVAGSAASQRSRMSTASGRSYRSSKNRRKQERKLFSLKKGSMFEDLGLIHALYEIISNTCKRRDEMSEHVKALVHFGLDDYAAELQDKMQQFFKLLETSKAEIWDRSAPTSLSEMERMATYAPAQLQEVTAYLKLVDQIQAKVVLVKI</sequence>
<keyword evidence="14" id="KW-1185">Reference proteome</keyword>
<dbReference type="InterPro" id="IPR056164">
    <property type="entry name" value="Beta-prop_ELP1_1st"/>
</dbReference>
<evidence type="ECO:0000256" key="1">
    <source>
        <dbReference type="ARBA" id="ARBA00005043"/>
    </source>
</evidence>
<dbReference type="InterPro" id="IPR056167">
    <property type="entry name" value="A-sol_ELP1"/>
</dbReference>
<feature type="domain" description="ELP1 alpha-solenoid" evidence="11">
    <location>
        <begin position="660"/>
        <end position="867"/>
    </location>
</feature>
<evidence type="ECO:0000256" key="6">
    <source>
        <dbReference type="PIRNR" id="PIRNR017233"/>
    </source>
</evidence>
<dbReference type="GO" id="GO:0002926">
    <property type="term" value="P:tRNA wobble base 5-methoxycarbonylmethyl-2-thiouridinylation"/>
    <property type="evidence" value="ECO:0007669"/>
    <property type="project" value="TreeGrafter"/>
</dbReference>
<dbReference type="STRING" id="610380.E2B9H7"/>
<comment type="subcellular location">
    <subcellularLocation>
        <location evidence="6">Cytoplasm</location>
    </subcellularLocation>
    <subcellularLocation>
        <location evidence="6">Nucleus</location>
    </subcellularLocation>
</comment>
<evidence type="ECO:0000256" key="2">
    <source>
        <dbReference type="ARBA" id="ARBA00006086"/>
    </source>
</evidence>
<gene>
    <name evidence="13" type="ORF">EAI_09497</name>
</gene>
<dbReference type="AlphaFoldDB" id="E2B9H7"/>
<evidence type="ECO:0000259" key="11">
    <source>
        <dbReference type="Pfam" id="PF23925"/>
    </source>
</evidence>
<keyword evidence="4" id="KW-0819">tRNA processing</keyword>
<dbReference type="PANTHER" id="PTHR12747:SF0">
    <property type="entry name" value="ELONGATOR COMPLEX PROTEIN 1"/>
    <property type="match status" value="1"/>
</dbReference>
<dbReference type="InterPro" id="IPR015943">
    <property type="entry name" value="WD40/YVTN_repeat-like_dom_sf"/>
</dbReference>
<dbReference type="InterPro" id="IPR056165">
    <property type="entry name" value="Beta-prop_ELP1_2nd"/>
</dbReference>
<evidence type="ECO:0000256" key="3">
    <source>
        <dbReference type="ARBA" id="ARBA00022490"/>
    </source>
</evidence>
<feature type="domain" description="ELP1 first N-terminal beta-propeller" evidence="8">
    <location>
        <begin position="62"/>
        <end position="333"/>
    </location>
</feature>
<evidence type="ECO:0000313" key="13">
    <source>
        <dbReference type="EMBL" id="EFN87660.1"/>
    </source>
</evidence>
<evidence type="ECO:0000259" key="10">
    <source>
        <dbReference type="Pfam" id="PF23878"/>
    </source>
</evidence>
<comment type="pathway">
    <text evidence="1">tRNA modification; 5-methoxycarbonylmethyl-2-thiouridine-tRNA biosynthesis.</text>
</comment>
<dbReference type="GO" id="GO:0033588">
    <property type="term" value="C:elongator holoenzyme complex"/>
    <property type="evidence" value="ECO:0007669"/>
    <property type="project" value="InterPro"/>
</dbReference>
<evidence type="ECO:0000259" key="9">
    <source>
        <dbReference type="Pfam" id="PF23797"/>
    </source>
</evidence>
<dbReference type="Pfam" id="PF04762">
    <property type="entry name" value="Beta-prop_ELP1_1st"/>
    <property type="match status" value="1"/>
</dbReference>
<evidence type="ECO:0000256" key="7">
    <source>
        <dbReference type="SAM" id="MobiDB-lite"/>
    </source>
</evidence>
<dbReference type="InterPro" id="IPR006849">
    <property type="entry name" value="Elp1"/>
</dbReference>
<evidence type="ECO:0000313" key="14">
    <source>
        <dbReference type="Proteomes" id="UP000008237"/>
    </source>
</evidence>
<reference evidence="13 14" key="1">
    <citation type="journal article" date="2010" name="Science">
        <title>Genomic comparison of the ants Camponotus floridanus and Harpegnathos saltator.</title>
        <authorList>
            <person name="Bonasio R."/>
            <person name="Zhang G."/>
            <person name="Ye C."/>
            <person name="Mutti N.S."/>
            <person name="Fang X."/>
            <person name="Qin N."/>
            <person name="Donahue G."/>
            <person name="Yang P."/>
            <person name="Li Q."/>
            <person name="Li C."/>
            <person name="Zhang P."/>
            <person name="Huang Z."/>
            <person name="Berger S.L."/>
            <person name="Reinberg D."/>
            <person name="Wang J."/>
            <person name="Liebig J."/>
        </authorList>
    </citation>
    <scope>NUCLEOTIDE SEQUENCE [LARGE SCALE GENOMIC DNA]</scope>
    <source>
        <strain evidence="13 14">R22 G/1</strain>
    </source>
</reference>
<feature type="domain" description="ELP1 N-terminal second beta-propeller" evidence="9">
    <location>
        <begin position="347"/>
        <end position="636"/>
    </location>
</feature>
<dbReference type="Pfam" id="PF23936">
    <property type="entry name" value="HB_ELP1"/>
    <property type="match status" value="1"/>
</dbReference>
<dbReference type="GO" id="GO:0005829">
    <property type="term" value="C:cytosol"/>
    <property type="evidence" value="ECO:0007669"/>
    <property type="project" value="TreeGrafter"/>
</dbReference>
<comment type="similarity">
    <text evidence="2 6">Belongs to the ELP1/IKA1 family.</text>
</comment>
<dbReference type="Pfam" id="PF23925">
    <property type="entry name" value="A-sol_ELP1"/>
    <property type="match status" value="1"/>
</dbReference>
<feature type="domain" description="ELP1 three-helical bundle" evidence="12">
    <location>
        <begin position="1045"/>
        <end position="1221"/>
    </location>
</feature>
<proteinExistence type="inferred from homology"/>
<keyword evidence="3 6" id="KW-0963">Cytoplasm</keyword>
<dbReference type="PANTHER" id="PTHR12747">
    <property type="entry name" value="ELONGATOR COMPLEX PROTEIN 1"/>
    <property type="match status" value="1"/>
</dbReference>
<dbReference type="Pfam" id="PF23878">
    <property type="entry name" value="TPR_ELP1"/>
    <property type="match status" value="1"/>
</dbReference>
<feature type="region of interest" description="Disordered" evidence="7">
    <location>
        <begin position="1121"/>
        <end position="1148"/>
    </location>
</feature>
<evidence type="ECO:0000256" key="4">
    <source>
        <dbReference type="ARBA" id="ARBA00022694"/>
    </source>
</evidence>
<dbReference type="FunCoup" id="E2B9H7">
    <property type="interactions" value="1702"/>
</dbReference>
<evidence type="ECO:0000259" key="12">
    <source>
        <dbReference type="Pfam" id="PF23936"/>
    </source>
</evidence>
<dbReference type="OrthoDB" id="40048at2759"/>
<keyword evidence="6" id="KW-0539">Nucleus</keyword>
<dbReference type="Pfam" id="PF23797">
    <property type="entry name" value="Beta-prop_ELP1_2nd"/>
    <property type="match status" value="1"/>
</dbReference>
<dbReference type="Proteomes" id="UP000008237">
    <property type="component" value="Unassembled WGS sequence"/>
</dbReference>
<evidence type="ECO:0000256" key="5">
    <source>
        <dbReference type="ARBA" id="ARBA00029535"/>
    </source>
</evidence>
<dbReference type="PIRSF" id="PIRSF017233">
    <property type="entry name" value="IKAP"/>
    <property type="match status" value="1"/>
</dbReference>
<dbReference type="Gene3D" id="2.130.10.10">
    <property type="entry name" value="YVTN repeat-like/Quinoprotein amine dehydrogenase"/>
    <property type="match status" value="1"/>
</dbReference>
<organism evidence="14">
    <name type="scientific">Harpegnathos saltator</name>
    <name type="common">Jerdon's jumping ant</name>
    <dbReference type="NCBI Taxonomy" id="610380"/>
    <lineage>
        <taxon>Eukaryota</taxon>
        <taxon>Metazoa</taxon>
        <taxon>Ecdysozoa</taxon>
        <taxon>Arthropoda</taxon>
        <taxon>Hexapoda</taxon>
        <taxon>Insecta</taxon>
        <taxon>Pterygota</taxon>
        <taxon>Neoptera</taxon>
        <taxon>Endopterygota</taxon>
        <taxon>Hymenoptera</taxon>
        <taxon>Apocrita</taxon>
        <taxon>Aculeata</taxon>
        <taxon>Formicoidea</taxon>
        <taxon>Formicidae</taxon>
        <taxon>Ponerinae</taxon>
        <taxon>Ponerini</taxon>
        <taxon>Harpegnathos</taxon>
    </lineage>
</organism>
<accession>E2B9H7</accession>
<dbReference type="OMA" id="WRESLYC"/>
<name>E2B9H7_HARSA</name>
<dbReference type="UniPathway" id="UPA00988"/>
<dbReference type="SUPFAM" id="SSF69322">
    <property type="entry name" value="Tricorn protease domain 2"/>
    <property type="match status" value="1"/>
</dbReference>
<comment type="function">
    <text evidence="6">Component of the elongator complex which is required for multiple tRNA modifications, including mcm5U (5-methoxycarbonylmethyl uridine), mcm5s2U (5-methoxycarbonylmethyl-2-thiouridine), and ncm5U (5-carbamoylmethyl uridine). The elongator complex catalyzes formation of carboxymethyluridine in the wobble base at position 34 in tRNAs.</text>
</comment>
<feature type="domain" description="ELP1 TPR" evidence="10">
    <location>
        <begin position="875"/>
        <end position="1034"/>
    </location>
</feature>
<dbReference type="GO" id="GO:0000049">
    <property type="term" value="F:tRNA binding"/>
    <property type="evidence" value="ECO:0007669"/>
    <property type="project" value="TreeGrafter"/>
</dbReference>
<protein>
    <recommendedName>
        <fullName evidence="5 6">Elongator complex protein 1</fullName>
    </recommendedName>
</protein>
<evidence type="ECO:0000259" key="8">
    <source>
        <dbReference type="Pfam" id="PF04762"/>
    </source>
</evidence>
<dbReference type="InterPro" id="IPR056166">
    <property type="entry name" value="TPR_ELP1"/>
</dbReference>